<keyword evidence="3" id="KW-0805">Transcription regulation</keyword>
<dbReference type="GO" id="GO:0003700">
    <property type="term" value="F:DNA-binding transcription factor activity"/>
    <property type="evidence" value="ECO:0007669"/>
    <property type="project" value="InterPro"/>
</dbReference>
<proteinExistence type="predicted"/>
<sequence length="152" mass="17389">MDGIIKFDEQLCFGIYNANKKFNRFYQDVLSQYGLTYPQYFVLLVLWEHAPITVRELGSYVNLDSGTLTPLLKRLESKGWITKSRSKKDERVVNISLTEHGEAMHQEISDHVQTCFEILGMSKTEMIAALKVIDKVSSKLDEVDTQALKVAK</sequence>
<dbReference type="PANTHER" id="PTHR33164:SF5">
    <property type="entry name" value="ORGANIC HYDROPEROXIDE RESISTANCE TRANSCRIPTIONAL REGULATOR"/>
    <property type="match status" value="1"/>
</dbReference>
<dbReference type="PATRIC" id="fig|1423745.4.peg.729"/>
<name>A0A0R2CJS7_9LACO</name>
<dbReference type="InterPro" id="IPR036388">
    <property type="entry name" value="WH-like_DNA-bd_sf"/>
</dbReference>
<dbReference type="GO" id="GO:0003677">
    <property type="term" value="F:DNA binding"/>
    <property type="evidence" value="ECO:0007669"/>
    <property type="project" value="UniProtKB-KW"/>
</dbReference>
<dbReference type="FunFam" id="1.10.10.10:FF:000163">
    <property type="entry name" value="MarR family transcriptional regulator"/>
    <property type="match status" value="1"/>
</dbReference>
<dbReference type="SMART" id="SM00347">
    <property type="entry name" value="HTH_MARR"/>
    <property type="match status" value="1"/>
</dbReference>
<keyword evidence="5" id="KW-0804">Transcription</keyword>
<dbReference type="Gene3D" id="1.10.10.10">
    <property type="entry name" value="Winged helix-like DNA-binding domain superfamily/Winged helix DNA-binding domain"/>
    <property type="match status" value="1"/>
</dbReference>
<evidence type="ECO:0000256" key="2">
    <source>
        <dbReference type="ARBA" id="ARBA00022490"/>
    </source>
</evidence>
<dbReference type="InterPro" id="IPR000835">
    <property type="entry name" value="HTH_MarR-typ"/>
</dbReference>
<dbReference type="SUPFAM" id="SSF46785">
    <property type="entry name" value="Winged helix' DNA-binding domain"/>
    <property type="match status" value="1"/>
</dbReference>
<dbReference type="Proteomes" id="UP000051586">
    <property type="component" value="Unassembled WGS sequence"/>
</dbReference>
<dbReference type="InterPro" id="IPR039422">
    <property type="entry name" value="MarR/SlyA-like"/>
</dbReference>
<dbReference type="AlphaFoldDB" id="A0A0R2CJS7"/>
<protein>
    <submittedName>
        <fullName evidence="7">Transcriptional regulator</fullName>
    </submittedName>
</protein>
<dbReference type="EMBL" id="AYZI01000003">
    <property type="protein sequence ID" value="KRM91864.1"/>
    <property type="molecule type" value="Genomic_DNA"/>
</dbReference>
<dbReference type="InterPro" id="IPR055166">
    <property type="entry name" value="Transc_reg_Sar_Rot_HTH"/>
</dbReference>
<evidence type="ECO:0000256" key="1">
    <source>
        <dbReference type="ARBA" id="ARBA00004496"/>
    </source>
</evidence>
<dbReference type="PRINTS" id="PR00598">
    <property type="entry name" value="HTHMARR"/>
</dbReference>
<evidence type="ECO:0000259" key="6">
    <source>
        <dbReference type="PROSITE" id="PS50995"/>
    </source>
</evidence>
<evidence type="ECO:0000313" key="7">
    <source>
        <dbReference type="EMBL" id="KRM91864.1"/>
    </source>
</evidence>
<comment type="subcellular location">
    <subcellularLocation>
        <location evidence="1">Cytoplasm</location>
    </subcellularLocation>
</comment>
<accession>A0A0R2CJS7</accession>
<keyword evidence="2" id="KW-0963">Cytoplasm</keyword>
<dbReference type="RefSeq" id="WP_009166724.1">
    <property type="nucleotide sequence ID" value="NZ_AYZI01000003.1"/>
</dbReference>
<dbReference type="GO" id="GO:0005737">
    <property type="term" value="C:cytoplasm"/>
    <property type="evidence" value="ECO:0007669"/>
    <property type="project" value="UniProtKB-SubCell"/>
</dbReference>
<evidence type="ECO:0000313" key="8">
    <source>
        <dbReference type="Proteomes" id="UP000051586"/>
    </source>
</evidence>
<dbReference type="Pfam" id="PF22381">
    <property type="entry name" value="Staph_reg_Sar_Rot"/>
    <property type="match status" value="1"/>
</dbReference>
<gene>
    <name evidence="7" type="ORF">FC87_GL000689</name>
</gene>
<keyword evidence="4" id="KW-0238">DNA-binding</keyword>
<dbReference type="GO" id="GO:0006950">
    <property type="term" value="P:response to stress"/>
    <property type="evidence" value="ECO:0007669"/>
    <property type="project" value="TreeGrafter"/>
</dbReference>
<dbReference type="InterPro" id="IPR036390">
    <property type="entry name" value="WH_DNA-bd_sf"/>
</dbReference>
<evidence type="ECO:0000256" key="4">
    <source>
        <dbReference type="ARBA" id="ARBA00023125"/>
    </source>
</evidence>
<dbReference type="PANTHER" id="PTHR33164">
    <property type="entry name" value="TRANSCRIPTIONAL REGULATOR, MARR FAMILY"/>
    <property type="match status" value="1"/>
</dbReference>
<feature type="domain" description="HTH marR-type" evidence="6">
    <location>
        <begin position="8"/>
        <end position="138"/>
    </location>
</feature>
<organism evidence="7 8">
    <name type="scientific">Fructilactobacillus florum DSM 22689 = JCM 16035</name>
    <dbReference type="NCBI Taxonomy" id="1423745"/>
    <lineage>
        <taxon>Bacteria</taxon>
        <taxon>Bacillati</taxon>
        <taxon>Bacillota</taxon>
        <taxon>Bacilli</taxon>
        <taxon>Lactobacillales</taxon>
        <taxon>Lactobacillaceae</taxon>
        <taxon>Fructilactobacillus</taxon>
    </lineage>
</organism>
<evidence type="ECO:0000256" key="5">
    <source>
        <dbReference type="ARBA" id="ARBA00023163"/>
    </source>
</evidence>
<dbReference type="STRING" id="1423745.GCA_001311215_01766"/>
<dbReference type="PROSITE" id="PS50995">
    <property type="entry name" value="HTH_MARR_2"/>
    <property type="match status" value="1"/>
</dbReference>
<evidence type="ECO:0000256" key="3">
    <source>
        <dbReference type="ARBA" id="ARBA00023015"/>
    </source>
</evidence>
<reference evidence="7 8" key="1">
    <citation type="journal article" date="2015" name="Genome Announc.">
        <title>Expanding the biotechnology potential of lactobacilli through comparative genomics of 213 strains and associated genera.</title>
        <authorList>
            <person name="Sun Z."/>
            <person name="Harris H.M."/>
            <person name="McCann A."/>
            <person name="Guo C."/>
            <person name="Argimon S."/>
            <person name="Zhang W."/>
            <person name="Yang X."/>
            <person name="Jeffery I.B."/>
            <person name="Cooney J.C."/>
            <person name="Kagawa T.F."/>
            <person name="Liu W."/>
            <person name="Song Y."/>
            <person name="Salvetti E."/>
            <person name="Wrobel A."/>
            <person name="Rasinkangas P."/>
            <person name="Parkhill J."/>
            <person name="Rea M.C."/>
            <person name="O'Sullivan O."/>
            <person name="Ritari J."/>
            <person name="Douillard F.P."/>
            <person name="Paul Ross R."/>
            <person name="Yang R."/>
            <person name="Briner A.E."/>
            <person name="Felis G.E."/>
            <person name="de Vos W.M."/>
            <person name="Barrangou R."/>
            <person name="Klaenhammer T.R."/>
            <person name="Caufield P.W."/>
            <person name="Cui Y."/>
            <person name="Zhang H."/>
            <person name="O'Toole P.W."/>
        </authorList>
    </citation>
    <scope>NUCLEOTIDE SEQUENCE [LARGE SCALE GENOMIC DNA]</scope>
    <source>
        <strain evidence="7 8">DSM 22689</strain>
    </source>
</reference>
<comment type="caution">
    <text evidence="7">The sequence shown here is derived from an EMBL/GenBank/DDBJ whole genome shotgun (WGS) entry which is preliminary data.</text>
</comment>